<dbReference type="RefSeq" id="WP_207234348.1">
    <property type="nucleotide sequence ID" value="NZ_CP042431.1"/>
</dbReference>
<accession>A0A4V2EZ78</accession>
<comment type="caution">
    <text evidence="1">The sequence shown here is derived from an EMBL/GenBank/DDBJ whole genome shotgun (WGS) entry which is preliminary data.</text>
</comment>
<dbReference type="InterPro" id="IPR006175">
    <property type="entry name" value="YjgF/YER057c/UK114"/>
</dbReference>
<dbReference type="EMBL" id="SGXA01000005">
    <property type="protein sequence ID" value="RZS65540.1"/>
    <property type="molecule type" value="Genomic_DNA"/>
</dbReference>
<dbReference type="Pfam" id="PF01042">
    <property type="entry name" value="Ribonuc_L-PSP"/>
    <property type="match status" value="1"/>
</dbReference>
<dbReference type="AlphaFoldDB" id="A0A4V2EZ78"/>
<dbReference type="SUPFAM" id="SSF55298">
    <property type="entry name" value="YjgF-like"/>
    <property type="match status" value="1"/>
</dbReference>
<sequence length="144" mass="16007">MLKPILVTFIVSTFLSCKTSSIMQTKTIDPTGYGYSQAYEVSNARKLLFVSGQVPEDEKGNVPPDFPSQCALAWKNIEDKLKKAGMTLENIVKVNVYLSDRKYRGKCSDGRPAILQKTQPAMTIIITGIYDEIWLLEIEVVAAA</sequence>
<dbReference type="PANTHER" id="PTHR11803">
    <property type="entry name" value="2-IMINOBUTANOATE/2-IMINOPROPANOATE DEAMINASE RIDA"/>
    <property type="match status" value="1"/>
</dbReference>
<dbReference type="InterPro" id="IPR035959">
    <property type="entry name" value="RutC-like_sf"/>
</dbReference>
<protein>
    <submittedName>
        <fullName evidence="1">Enamine deaminase RidA (YjgF/YER057c/UK114 family)</fullName>
    </submittedName>
</protein>
<dbReference type="PROSITE" id="PS51257">
    <property type="entry name" value="PROKAR_LIPOPROTEIN"/>
    <property type="match status" value="1"/>
</dbReference>
<gene>
    <name evidence="1" type="ORF">EV199_5714</name>
</gene>
<organism evidence="1 2">
    <name type="scientific">Pseudobacter ginsenosidimutans</name>
    <dbReference type="NCBI Taxonomy" id="661488"/>
    <lineage>
        <taxon>Bacteria</taxon>
        <taxon>Pseudomonadati</taxon>
        <taxon>Bacteroidota</taxon>
        <taxon>Chitinophagia</taxon>
        <taxon>Chitinophagales</taxon>
        <taxon>Chitinophagaceae</taxon>
        <taxon>Pseudobacter</taxon>
    </lineage>
</organism>
<dbReference type="GO" id="GO:0005829">
    <property type="term" value="C:cytosol"/>
    <property type="evidence" value="ECO:0007669"/>
    <property type="project" value="TreeGrafter"/>
</dbReference>
<dbReference type="Proteomes" id="UP000293874">
    <property type="component" value="Unassembled WGS sequence"/>
</dbReference>
<evidence type="ECO:0000313" key="2">
    <source>
        <dbReference type="Proteomes" id="UP000293874"/>
    </source>
</evidence>
<dbReference type="CDD" id="cd00448">
    <property type="entry name" value="YjgF_YER057c_UK114_family"/>
    <property type="match status" value="1"/>
</dbReference>
<keyword evidence="2" id="KW-1185">Reference proteome</keyword>
<dbReference type="Gene3D" id="3.30.1330.40">
    <property type="entry name" value="RutC-like"/>
    <property type="match status" value="1"/>
</dbReference>
<dbReference type="PANTHER" id="PTHR11803:SF44">
    <property type="entry name" value="RUTC FAMILY PROTEIN YJGH"/>
    <property type="match status" value="1"/>
</dbReference>
<evidence type="ECO:0000313" key="1">
    <source>
        <dbReference type="EMBL" id="RZS65540.1"/>
    </source>
</evidence>
<proteinExistence type="predicted"/>
<dbReference type="GO" id="GO:0019239">
    <property type="term" value="F:deaminase activity"/>
    <property type="evidence" value="ECO:0007669"/>
    <property type="project" value="TreeGrafter"/>
</dbReference>
<reference evidence="1 2" key="1">
    <citation type="submission" date="2019-02" db="EMBL/GenBank/DDBJ databases">
        <title>Genomic Encyclopedia of Type Strains, Phase IV (KMG-IV): sequencing the most valuable type-strain genomes for metagenomic binning, comparative biology and taxonomic classification.</title>
        <authorList>
            <person name="Goeker M."/>
        </authorList>
    </citation>
    <scope>NUCLEOTIDE SEQUENCE [LARGE SCALE GENOMIC DNA]</scope>
    <source>
        <strain evidence="1 2">DSM 18116</strain>
    </source>
</reference>
<name>A0A4V2EZ78_9BACT</name>